<dbReference type="GO" id="GO:0003995">
    <property type="term" value="F:acyl-CoA dehydrogenase activity"/>
    <property type="evidence" value="ECO:0007669"/>
    <property type="project" value="TreeGrafter"/>
</dbReference>
<keyword evidence="5" id="KW-0560">Oxidoreductase</keyword>
<dbReference type="EMBL" id="JAHXRI010000001">
    <property type="protein sequence ID" value="MBZ1349178.1"/>
    <property type="molecule type" value="Genomic_DNA"/>
</dbReference>
<keyword evidence="3" id="KW-0285">Flavoprotein</keyword>
<keyword evidence="10" id="KW-1185">Reference proteome</keyword>
<evidence type="ECO:0000256" key="1">
    <source>
        <dbReference type="ARBA" id="ARBA00001974"/>
    </source>
</evidence>
<dbReference type="Proteomes" id="UP000739565">
    <property type="component" value="Unassembled WGS sequence"/>
</dbReference>
<evidence type="ECO:0000256" key="5">
    <source>
        <dbReference type="ARBA" id="ARBA00023002"/>
    </source>
</evidence>
<dbReference type="PANTHER" id="PTHR48083:SF2">
    <property type="entry name" value="MEDIUM-CHAIN SPECIFIC ACYL-COA DEHYDROGENASE, MITOCHONDRIAL"/>
    <property type="match status" value="1"/>
</dbReference>
<keyword evidence="4" id="KW-0274">FAD</keyword>
<dbReference type="InterPro" id="IPR009100">
    <property type="entry name" value="AcylCoA_DH/oxidase_NM_dom_sf"/>
</dbReference>
<dbReference type="InterPro" id="IPR006091">
    <property type="entry name" value="Acyl-CoA_Oxase/DH_mid-dom"/>
</dbReference>
<dbReference type="PANTHER" id="PTHR48083">
    <property type="entry name" value="MEDIUM-CHAIN SPECIFIC ACYL-COA DEHYDROGENASE, MITOCHONDRIAL-RELATED"/>
    <property type="match status" value="1"/>
</dbReference>
<dbReference type="Pfam" id="PF02771">
    <property type="entry name" value="Acyl-CoA_dh_N"/>
    <property type="match status" value="1"/>
</dbReference>
<dbReference type="RefSeq" id="WP_259659593.1">
    <property type="nucleotide sequence ID" value="NZ_JAHXRI010000001.1"/>
</dbReference>
<dbReference type="InterPro" id="IPR046373">
    <property type="entry name" value="Acyl-CoA_Oxase/DH_mid-dom_sf"/>
</dbReference>
<comment type="caution">
    <text evidence="9">The sequence shown here is derived from an EMBL/GenBank/DDBJ whole genome shotgun (WGS) entry which is preliminary data.</text>
</comment>
<feature type="domain" description="Acyl-CoA oxidase/dehydrogenase middle" evidence="7">
    <location>
        <begin position="132"/>
        <end position="225"/>
    </location>
</feature>
<proteinExistence type="inferred from homology"/>
<evidence type="ECO:0000256" key="4">
    <source>
        <dbReference type="ARBA" id="ARBA00022827"/>
    </source>
</evidence>
<dbReference type="Pfam" id="PF00441">
    <property type="entry name" value="Acyl-CoA_dh_1"/>
    <property type="match status" value="1"/>
</dbReference>
<feature type="domain" description="Acyl-CoA dehydrogenase/oxidase N-terminal" evidence="8">
    <location>
        <begin position="9"/>
        <end position="128"/>
    </location>
</feature>
<dbReference type="Pfam" id="PF02770">
    <property type="entry name" value="Acyl-CoA_dh_M"/>
    <property type="match status" value="1"/>
</dbReference>
<dbReference type="InterPro" id="IPR013786">
    <property type="entry name" value="AcylCoA_DH/ox_N"/>
</dbReference>
<dbReference type="GO" id="GO:0033539">
    <property type="term" value="P:fatty acid beta-oxidation using acyl-CoA dehydrogenase"/>
    <property type="evidence" value="ECO:0007669"/>
    <property type="project" value="TreeGrafter"/>
</dbReference>
<gene>
    <name evidence="9" type="ORF">KZZ10_00835</name>
</gene>
<name>A0A953N7U5_9BURK</name>
<evidence type="ECO:0000259" key="7">
    <source>
        <dbReference type="Pfam" id="PF02770"/>
    </source>
</evidence>
<dbReference type="CDD" id="cd00567">
    <property type="entry name" value="ACAD"/>
    <property type="match status" value="1"/>
</dbReference>
<sequence length="390" mass="43077">MGHASAQESEEAKMIVELVAKFVDQELMPLEAGILSREIAGEHCALTKAEDQSLRTKCKELGLWALDAPESMGGANLPAVTLMALNEELGRTVVPFTFPPDSPNLHMLMATANEQQKKKYLEPYASGDAKSAIAISEPNAGGDPSGMLTRAVLDGDSWVINGRKIWVSRVPAADFVVVMARVGSGKRHEGITAFIVDKGTKGFEILREIPMLAGHRTYELAFEDCRIPKDNLLGEVGAGFAPMQLRLVIRRLQMGAWCIGMSRRALDMMCTHAKQRVTFGMPLSDRQAIQWWIADAAMKIHACRLMVLDAARKQDQGLDVKFEASMIKVYATEMAAEIIDHAMQTFGAMGVTKEMPLHLMAQRIRVMRVYEGPSEVHRMSIAKKILKEAR</sequence>
<evidence type="ECO:0000259" key="6">
    <source>
        <dbReference type="Pfam" id="PF00441"/>
    </source>
</evidence>
<dbReference type="InterPro" id="IPR037069">
    <property type="entry name" value="AcylCoA_DH/ox_N_sf"/>
</dbReference>
<accession>A0A953N7U5</accession>
<feature type="domain" description="Acyl-CoA dehydrogenase/oxidase C-terminal" evidence="6">
    <location>
        <begin position="237"/>
        <end position="385"/>
    </location>
</feature>
<dbReference type="Gene3D" id="2.40.110.10">
    <property type="entry name" value="Butyryl-CoA Dehydrogenase, subunit A, domain 2"/>
    <property type="match status" value="1"/>
</dbReference>
<dbReference type="AlphaFoldDB" id="A0A953N7U5"/>
<dbReference type="InterPro" id="IPR036250">
    <property type="entry name" value="AcylCo_DH-like_C"/>
</dbReference>
<evidence type="ECO:0000256" key="2">
    <source>
        <dbReference type="ARBA" id="ARBA00009347"/>
    </source>
</evidence>
<comment type="cofactor">
    <cofactor evidence="1">
        <name>FAD</name>
        <dbReference type="ChEBI" id="CHEBI:57692"/>
    </cofactor>
</comment>
<dbReference type="SUPFAM" id="SSF56645">
    <property type="entry name" value="Acyl-CoA dehydrogenase NM domain-like"/>
    <property type="match status" value="1"/>
</dbReference>
<organism evidence="9 10">
    <name type="scientific">Zwartia hollandica</name>
    <dbReference type="NCBI Taxonomy" id="324606"/>
    <lineage>
        <taxon>Bacteria</taxon>
        <taxon>Pseudomonadati</taxon>
        <taxon>Pseudomonadota</taxon>
        <taxon>Betaproteobacteria</taxon>
        <taxon>Burkholderiales</taxon>
        <taxon>Alcaligenaceae</taxon>
        <taxon>Zwartia</taxon>
    </lineage>
</organism>
<evidence type="ECO:0000313" key="9">
    <source>
        <dbReference type="EMBL" id="MBZ1349178.1"/>
    </source>
</evidence>
<dbReference type="Gene3D" id="1.10.540.10">
    <property type="entry name" value="Acyl-CoA dehydrogenase/oxidase, N-terminal domain"/>
    <property type="match status" value="1"/>
</dbReference>
<evidence type="ECO:0000313" key="10">
    <source>
        <dbReference type="Proteomes" id="UP000739565"/>
    </source>
</evidence>
<dbReference type="FunFam" id="2.40.110.10:FF:000002">
    <property type="entry name" value="Acyl-CoA dehydrogenase fadE12"/>
    <property type="match status" value="1"/>
</dbReference>
<protein>
    <submittedName>
        <fullName evidence="9">Acyl-CoA dehydrogenase family protein</fullName>
    </submittedName>
</protein>
<evidence type="ECO:0000256" key="3">
    <source>
        <dbReference type="ARBA" id="ARBA00022630"/>
    </source>
</evidence>
<dbReference type="Gene3D" id="1.20.140.10">
    <property type="entry name" value="Butyryl-CoA Dehydrogenase, subunit A, domain 3"/>
    <property type="match status" value="1"/>
</dbReference>
<dbReference type="SUPFAM" id="SSF47203">
    <property type="entry name" value="Acyl-CoA dehydrogenase C-terminal domain-like"/>
    <property type="match status" value="1"/>
</dbReference>
<dbReference type="GO" id="GO:0050660">
    <property type="term" value="F:flavin adenine dinucleotide binding"/>
    <property type="evidence" value="ECO:0007669"/>
    <property type="project" value="InterPro"/>
</dbReference>
<dbReference type="GO" id="GO:0005737">
    <property type="term" value="C:cytoplasm"/>
    <property type="evidence" value="ECO:0007669"/>
    <property type="project" value="TreeGrafter"/>
</dbReference>
<evidence type="ECO:0000259" key="8">
    <source>
        <dbReference type="Pfam" id="PF02771"/>
    </source>
</evidence>
<comment type="similarity">
    <text evidence="2">Belongs to the acyl-CoA dehydrogenase family.</text>
</comment>
<dbReference type="InterPro" id="IPR009075">
    <property type="entry name" value="AcylCo_DH/oxidase_C"/>
</dbReference>
<dbReference type="InterPro" id="IPR050741">
    <property type="entry name" value="Acyl-CoA_dehydrogenase"/>
</dbReference>
<reference evidence="9" key="1">
    <citation type="submission" date="2021-07" db="EMBL/GenBank/DDBJ databases">
        <title>New genus and species of the family Alcaligenaceae.</title>
        <authorList>
            <person name="Hahn M.W."/>
        </authorList>
    </citation>
    <scope>NUCLEOTIDE SEQUENCE</scope>
    <source>
        <strain evidence="9">LF4-65</strain>
    </source>
</reference>